<gene>
    <name evidence="2" type="ORF">TWF694_006646</name>
</gene>
<protein>
    <submittedName>
        <fullName evidence="2">Uncharacterized protein</fullName>
    </submittedName>
</protein>
<name>A0AAV9XKR2_9PEZI</name>
<comment type="caution">
    <text evidence="2">The sequence shown here is derived from an EMBL/GenBank/DDBJ whole genome shotgun (WGS) entry which is preliminary data.</text>
</comment>
<evidence type="ECO:0000313" key="2">
    <source>
        <dbReference type="EMBL" id="KAK6542702.1"/>
    </source>
</evidence>
<dbReference type="PROSITE" id="PS51257">
    <property type="entry name" value="PROKAR_LIPOPROTEIN"/>
    <property type="match status" value="1"/>
</dbReference>
<accession>A0AAV9XKR2</accession>
<dbReference type="EMBL" id="JAVHJO010000002">
    <property type="protein sequence ID" value="KAK6542702.1"/>
    <property type="molecule type" value="Genomic_DNA"/>
</dbReference>
<evidence type="ECO:0000313" key="3">
    <source>
        <dbReference type="Proteomes" id="UP001365542"/>
    </source>
</evidence>
<proteinExistence type="predicted"/>
<feature type="chain" id="PRO_5043821796" evidence="1">
    <location>
        <begin position="23"/>
        <end position="78"/>
    </location>
</feature>
<dbReference type="Proteomes" id="UP001365542">
    <property type="component" value="Unassembled WGS sequence"/>
</dbReference>
<keyword evidence="3" id="KW-1185">Reference proteome</keyword>
<dbReference type="AlphaFoldDB" id="A0AAV9XKR2"/>
<keyword evidence="1" id="KW-0732">Signal</keyword>
<feature type="signal peptide" evidence="1">
    <location>
        <begin position="1"/>
        <end position="22"/>
    </location>
</feature>
<evidence type="ECO:0000256" key="1">
    <source>
        <dbReference type="SAM" id="SignalP"/>
    </source>
</evidence>
<organism evidence="2 3">
    <name type="scientific">Orbilia ellipsospora</name>
    <dbReference type="NCBI Taxonomy" id="2528407"/>
    <lineage>
        <taxon>Eukaryota</taxon>
        <taxon>Fungi</taxon>
        <taxon>Dikarya</taxon>
        <taxon>Ascomycota</taxon>
        <taxon>Pezizomycotina</taxon>
        <taxon>Orbiliomycetes</taxon>
        <taxon>Orbiliales</taxon>
        <taxon>Orbiliaceae</taxon>
        <taxon>Orbilia</taxon>
    </lineage>
</organism>
<sequence length="78" mass="8025">MKLFTSIPVLFAISLSCGKSLAQEPTTTVTVVSVITINTGGVTTVTSCGCFSMCSDVTFPTAASGFNIIVGGSHHRLI</sequence>
<reference evidence="2 3" key="1">
    <citation type="submission" date="2019-10" db="EMBL/GenBank/DDBJ databases">
        <authorList>
            <person name="Palmer J.M."/>
        </authorList>
    </citation>
    <scope>NUCLEOTIDE SEQUENCE [LARGE SCALE GENOMIC DNA]</scope>
    <source>
        <strain evidence="2 3">TWF694</strain>
    </source>
</reference>